<proteinExistence type="predicted"/>
<evidence type="ECO:0000313" key="4">
    <source>
        <dbReference type="Proteomes" id="UP000572817"/>
    </source>
</evidence>
<dbReference type="OrthoDB" id="5228334at2759"/>
<evidence type="ECO:0000256" key="1">
    <source>
        <dbReference type="SAM" id="MobiDB-lite"/>
    </source>
</evidence>
<evidence type="ECO:0000313" key="3">
    <source>
        <dbReference type="EMBL" id="KAF4304651.1"/>
    </source>
</evidence>
<accession>A0A8H4IP31</accession>
<comment type="caution">
    <text evidence="3">The sequence shown here is derived from an EMBL/GenBank/DDBJ whole genome shotgun (WGS) entry which is preliminary data.</text>
</comment>
<evidence type="ECO:0000256" key="2">
    <source>
        <dbReference type="SAM" id="SignalP"/>
    </source>
</evidence>
<keyword evidence="2" id="KW-0732">Signal</keyword>
<keyword evidence="4" id="KW-1185">Reference proteome</keyword>
<organism evidence="3 4">
    <name type="scientific">Botryosphaeria dothidea</name>
    <dbReference type="NCBI Taxonomy" id="55169"/>
    <lineage>
        <taxon>Eukaryota</taxon>
        <taxon>Fungi</taxon>
        <taxon>Dikarya</taxon>
        <taxon>Ascomycota</taxon>
        <taxon>Pezizomycotina</taxon>
        <taxon>Dothideomycetes</taxon>
        <taxon>Dothideomycetes incertae sedis</taxon>
        <taxon>Botryosphaeriales</taxon>
        <taxon>Botryosphaeriaceae</taxon>
        <taxon>Botryosphaeria</taxon>
    </lineage>
</organism>
<dbReference type="Proteomes" id="UP000572817">
    <property type="component" value="Unassembled WGS sequence"/>
</dbReference>
<reference evidence="3" key="1">
    <citation type="submission" date="2020-04" db="EMBL/GenBank/DDBJ databases">
        <title>Genome Assembly and Annotation of Botryosphaeria dothidea sdau 11-99, a Latent Pathogen of Apple Fruit Ring Rot in China.</title>
        <authorList>
            <person name="Yu C."/>
            <person name="Diao Y."/>
            <person name="Lu Q."/>
            <person name="Zhao J."/>
            <person name="Cui S."/>
            <person name="Peng C."/>
            <person name="He B."/>
            <person name="Liu H."/>
        </authorList>
    </citation>
    <scope>NUCLEOTIDE SEQUENCE [LARGE SCALE GENOMIC DNA]</scope>
    <source>
        <strain evidence="3">Sdau11-99</strain>
    </source>
</reference>
<dbReference type="AlphaFoldDB" id="A0A8H4IP31"/>
<sequence>MIRYSAVPWFLAFASTAVGQNSERAIDPTGTQIGVNPVTVDMPTITYANIVYHSLVSEYVSVSGEDMSWKQGDTQHITATVTNIDGSSAATITQTAPVAAPTNENGDVDIIITPELEAAFRELASSARTSAGCAAGLKGRDLASCGLSDFIDSVLKSDGVIKSADNALSSKPLLKASDIAELISTLKAGGALINSKFAVGAGVGAVAVWWFTETGGGTDPASKPIIPVANANMDKQAGAGGTPTTGCPPSAPTGKEAPICPEPDCVGKDNICQEGEWKYCKCIDLIDPISQPLSEDLLNQQQAVLESVLSASQPEDPKATCSPNTNPYIDPIGMDILFAQNLAAVFCKGDTSKEMKADLTNKDYTGVNSKRSLLNRRTPPPSSSAYEGYTLHYEYSPGKSECSMDCTTAMKSLISQCEGIDHTVMQPAGSMELSCGAKYSYDIKSPEKEEPAPTPTPAIGPDGKSEKTNSACRKDAVPDSPGFDREKAIAAFAKLCKNDLKGDKNGCIQSKDDGLFVKAAFTSDRDGACTAYPFSMVDDEYTYKDGFEDMCKWALQSAMDDCNPDTTTNKQGGSNRLNCIDYTVYGFDKGAGVPDNDQCAWARG</sequence>
<feature type="region of interest" description="Disordered" evidence="1">
    <location>
        <begin position="445"/>
        <end position="480"/>
    </location>
</feature>
<feature type="compositionally biased region" description="Basic and acidic residues" evidence="1">
    <location>
        <begin position="463"/>
        <end position="480"/>
    </location>
</feature>
<dbReference type="EMBL" id="WWBZ02000051">
    <property type="protein sequence ID" value="KAF4304651.1"/>
    <property type="molecule type" value="Genomic_DNA"/>
</dbReference>
<protein>
    <submittedName>
        <fullName evidence="3">Uncharacterized protein</fullName>
    </submittedName>
</protein>
<feature type="chain" id="PRO_5034825814" evidence="2">
    <location>
        <begin position="20"/>
        <end position="604"/>
    </location>
</feature>
<feature type="signal peptide" evidence="2">
    <location>
        <begin position="1"/>
        <end position="19"/>
    </location>
</feature>
<gene>
    <name evidence="3" type="ORF">GTA08_BOTSDO07479</name>
</gene>
<name>A0A8H4IP31_9PEZI</name>